<feature type="signal peptide" evidence="1">
    <location>
        <begin position="1"/>
        <end position="17"/>
    </location>
</feature>
<evidence type="ECO:0000313" key="2">
    <source>
        <dbReference type="EMBL" id="CEM54885.1"/>
    </source>
</evidence>
<dbReference type="VEuPathDB" id="CryptoDB:Cvel_13130"/>
<keyword evidence="1" id="KW-0732">Signal</keyword>
<accession>A0A0G4ICI5</accession>
<reference evidence="2" key="1">
    <citation type="submission" date="2014-11" db="EMBL/GenBank/DDBJ databases">
        <authorList>
            <person name="Otto D Thomas"/>
            <person name="Naeem Raeece"/>
        </authorList>
    </citation>
    <scope>NUCLEOTIDE SEQUENCE</scope>
</reference>
<gene>
    <name evidence="2" type="ORF">Cvel_13130</name>
</gene>
<protein>
    <submittedName>
        <fullName evidence="2">Uncharacterized protein</fullName>
    </submittedName>
</protein>
<dbReference type="AlphaFoldDB" id="A0A0G4ICI5"/>
<organism evidence="2">
    <name type="scientific">Chromera velia CCMP2878</name>
    <dbReference type="NCBI Taxonomy" id="1169474"/>
    <lineage>
        <taxon>Eukaryota</taxon>
        <taxon>Sar</taxon>
        <taxon>Alveolata</taxon>
        <taxon>Colpodellida</taxon>
        <taxon>Chromeraceae</taxon>
        <taxon>Chromera</taxon>
    </lineage>
</organism>
<feature type="chain" id="PRO_5005192437" evidence="1">
    <location>
        <begin position="18"/>
        <end position="143"/>
    </location>
</feature>
<evidence type="ECO:0000256" key="1">
    <source>
        <dbReference type="SAM" id="SignalP"/>
    </source>
</evidence>
<dbReference type="EMBL" id="CDMZ01005826">
    <property type="protein sequence ID" value="CEM54885.1"/>
    <property type="molecule type" value="Genomic_DNA"/>
</dbReference>
<name>A0A0G4ICI5_9ALVE</name>
<sequence>MAKSLFFLEALFGLVAAQDSGVPLPVEGAVPGVDPLEVMPEGEVIVTEDDAPLKTTTGQVLELNEKGEVILPLPAEAEAEELIEEEAKNHAEPLGRLLQGTSCRCYCNGRYLGRVAASRSYGCSARRNTCSHRYTCSGRMTIS</sequence>
<proteinExistence type="predicted"/>